<dbReference type="PANTHER" id="PTHR48100">
    <property type="entry name" value="BROAD-SPECIFICITY PHOSPHATASE YOR283W-RELATED"/>
    <property type="match status" value="1"/>
</dbReference>
<feature type="region of interest" description="Disordered" evidence="1">
    <location>
        <begin position="312"/>
        <end position="334"/>
    </location>
</feature>
<dbReference type="AlphaFoldDB" id="A0A3N4M1N5"/>
<dbReference type="Proteomes" id="UP000267821">
    <property type="component" value="Unassembled WGS sequence"/>
</dbReference>
<dbReference type="Gene3D" id="3.40.50.1240">
    <property type="entry name" value="Phosphoglycerate mutase-like"/>
    <property type="match status" value="1"/>
</dbReference>
<accession>A0A3N4M1N5</accession>
<dbReference type="SMART" id="SM00855">
    <property type="entry name" value="PGAM"/>
    <property type="match status" value="1"/>
</dbReference>
<dbReference type="InterPro" id="IPR029033">
    <property type="entry name" value="His_PPase_superfam"/>
</dbReference>
<sequence length="334" mass="37709">MIPSKWTSIKYSTVVGFFAQDLPETDDNSFDYISSNFGLLDNFQMRTQDLEIEGAGERDLYDSGSKKPKWIEFQEAINKLNTEAPGNVKYKVVFLARHGQGYHVQESSYGTSLWNCYWSLLDGDGKSRWDDAKLTESGVVEAQKANQAWKQQIKNGVPMPQSFYSSPLSRAAATLEITWKDITLNRKDYPKPIIKEKLRETLGIHVCDRRAPKCEIARAFPEFTFEKGFAEGLDPLWDPIHREPYDATSRRLKIALGEIFTSDDSTYLTISAHSGTIRSILEVIGHRKFSIQTGGMIPVVIKVEFSKEVEKPTTVSPSRVAPRCTVDPTPVAEL</sequence>
<evidence type="ECO:0000256" key="1">
    <source>
        <dbReference type="SAM" id="MobiDB-lite"/>
    </source>
</evidence>
<evidence type="ECO:0000313" key="2">
    <source>
        <dbReference type="EMBL" id="RPB27838.1"/>
    </source>
</evidence>
<dbReference type="InterPro" id="IPR013078">
    <property type="entry name" value="His_Pase_superF_clade-1"/>
</dbReference>
<dbReference type="GO" id="GO:0016791">
    <property type="term" value="F:phosphatase activity"/>
    <property type="evidence" value="ECO:0007669"/>
    <property type="project" value="TreeGrafter"/>
</dbReference>
<dbReference type="InterPro" id="IPR050275">
    <property type="entry name" value="PGM_Phosphatase"/>
</dbReference>
<dbReference type="FunCoup" id="A0A3N4M1N5">
    <property type="interactions" value="156"/>
</dbReference>
<keyword evidence="3" id="KW-1185">Reference proteome</keyword>
<dbReference type="EMBL" id="ML121530">
    <property type="protein sequence ID" value="RPB27838.1"/>
    <property type="molecule type" value="Genomic_DNA"/>
</dbReference>
<dbReference type="GO" id="GO:0005737">
    <property type="term" value="C:cytoplasm"/>
    <property type="evidence" value="ECO:0007669"/>
    <property type="project" value="TreeGrafter"/>
</dbReference>
<dbReference type="CDD" id="cd07067">
    <property type="entry name" value="HP_PGM_like"/>
    <property type="match status" value="1"/>
</dbReference>
<name>A0A3N4M1N5_9PEZI</name>
<dbReference type="PANTHER" id="PTHR48100:SF1">
    <property type="entry name" value="HISTIDINE PHOSPHATASE FAMILY PROTEIN-RELATED"/>
    <property type="match status" value="1"/>
</dbReference>
<dbReference type="OrthoDB" id="496981at2759"/>
<dbReference type="SUPFAM" id="SSF53254">
    <property type="entry name" value="Phosphoglycerate mutase-like"/>
    <property type="match status" value="1"/>
</dbReference>
<evidence type="ECO:0000313" key="3">
    <source>
        <dbReference type="Proteomes" id="UP000267821"/>
    </source>
</evidence>
<proteinExistence type="predicted"/>
<dbReference type="Pfam" id="PF00300">
    <property type="entry name" value="His_Phos_1"/>
    <property type="match status" value="1"/>
</dbReference>
<gene>
    <name evidence="2" type="ORF">L211DRAFT_779067</name>
</gene>
<reference evidence="2 3" key="1">
    <citation type="journal article" date="2018" name="Nat. Ecol. Evol.">
        <title>Pezizomycetes genomes reveal the molecular basis of ectomycorrhizal truffle lifestyle.</title>
        <authorList>
            <person name="Murat C."/>
            <person name="Payen T."/>
            <person name="Noel B."/>
            <person name="Kuo A."/>
            <person name="Morin E."/>
            <person name="Chen J."/>
            <person name="Kohler A."/>
            <person name="Krizsan K."/>
            <person name="Balestrini R."/>
            <person name="Da Silva C."/>
            <person name="Montanini B."/>
            <person name="Hainaut M."/>
            <person name="Levati E."/>
            <person name="Barry K.W."/>
            <person name="Belfiori B."/>
            <person name="Cichocki N."/>
            <person name="Clum A."/>
            <person name="Dockter R.B."/>
            <person name="Fauchery L."/>
            <person name="Guy J."/>
            <person name="Iotti M."/>
            <person name="Le Tacon F."/>
            <person name="Lindquist E.A."/>
            <person name="Lipzen A."/>
            <person name="Malagnac F."/>
            <person name="Mello A."/>
            <person name="Molinier V."/>
            <person name="Miyauchi S."/>
            <person name="Poulain J."/>
            <person name="Riccioni C."/>
            <person name="Rubini A."/>
            <person name="Sitrit Y."/>
            <person name="Splivallo R."/>
            <person name="Traeger S."/>
            <person name="Wang M."/>
            <person name="Zifcakova L."/>
            <person name="Wipf D."/>
            <person name="Zambonelli A."/>
            <person name="Paolocci F."/>
            <person name="Nowrousian M."/>
            <person name="Ottonello S."/>
            <person name="Baldrian P."/>
            <person name="Spatafora J.W."/>
            <person name="Henrissat B."/>
            <person name="Nagy L.G."/>
            <person name="Aury J.M."/>
            <person name="Wincker P."/>
            <person name="Grigoriev I.V."/>
            <person name="Bonfante P."/>
            <person name="Martin F.M."/>
        </authorList>
    </citation>
    <scope>NUCLEOTIDE SEQUENCE [LARGE SCALE GENOMIC DNA]</scope>
    <source>
        <strain evidence="2 3">ATCC MYA-4762</strain>
    </source>
</reference>
<dbReference type="InParanoid" id="A0A3N4M1N5"/>
<protein>
    <submittedName>
        <fullName evidence="2">Phosphoglycerate mutase family protein</fullName>
    </submittedName>
</protein>
<organism evidence="2 3">
    <name type="scientific">Terfezia boudieri ATCC MYA-4762</name>
    <dbReference type="NCBI Taxonomy" id="1051890"/>
    <lineage>
        <taxon>Eukaryota</taxon>
        <taxon>Fungi</taxon>
        <taxon>Dikarya</taxon>
        <taxon>Ascomycota</taxon>
        <taxon>Pezizomycotina</taxon>
        <taxon>Pezizomycetes</taxon>
        <taxon>Pezizales</taxon>
        <taxon>Pezizaceae</taxon>
        <taxon>Terfezia</taxon>
    </lineage>
</organism>